<gene>
    <name evidence="5" type="ORF">V0U35_10590</name>
</gene>
<dbReference type="PRINTS" id="PR00032">
    <property type="entry name" value="HTHARAC"/>
</dbReference>
<accession>A0ABU7M0Q9</accession>
<evidence type="ECO:0000313" key="5">
    <source>
        <dbReference type="EMBL" id="MEE2567122.1"/>
    </source>
</evidence>
<dbReference type="InterPro" id="IPR018060">
    <property type="entry name" value="HTH_AraC"/>
</dbReference>
<dbReference type="PANTHER" id="PTHR46796:SF6">
    <property type="entry name" value="ARAC SUBFAMILY"/>
    <property type="match status" value="1"/>
</dbReference>
<keyword evidence="3" id="KW-0804">Transcription</keyword>
<evidence type="ECO:0000313" key="6">
    <source>
        <dbReference type="Proteomes" id="UP001310692"/>
    </source>
</evidence>
<name>A0ABU7M0Q9_9PROT</name>
<evidence type="ECO:0000256" key="2">
    <source>
        <dbReference type="ARBA" id="ARBA00023125"/>
    </source>
</evidence>
<dbReference type="InterPro" id="IPR020449">
    <property type="entry name" value="Tscrpt_reg_AraC-type_HTH"/>
</dbReference>
<dbReference type="EMBL" id="JAZDRO010000004">
    <property type="protein sequence ID" value="MEE2567122.1"/>
    <property type="molecule type" value="Genomic_DNA"/>
</dbReference>
<proteinExistence type="predicted"/>
<evidence type="ECO:0000256" key="3">
    <source>
        <dbReference type="ARBA" id="ARBA00023163"/>
    </source>
</evidence>
<dbReference type="PANTHER" id="PTHR46796">
    <property type="entry name" value="HTH-TYPE TRANSCRIPTIONAL ACTIVATOR RHAS-RELATED"/>
    <property type="match status" value="1"/>
</dbReference>
<sequence>MDKQQSTPPPAHSGDGRVQPVEISVFDTAGLPGHEQFALWEDSIGVLFDVTADPDCVRHAYRARLDSALVDGTMISRVQAGRQSFRRSAMRPVMDGIESVMFQVFARGGIRQQDDTRRLAGTGMVTGFDLTRESRTVNDQFDLVSFIVPRHEIEDRLGTAMEGVHLNTVGDDTPLARLTADFMLGLQRSLPEMDVEEARAGVRAALDLVTECYRGKARKTAGGTAARAAQLLQAKHFIRRQVREGRRVDQNRVRDFLGCSRATLYRHFAPLGGVASFIRKERLRAALRDMAHDCRAGRKTPIGEIALRNGFESDPHFSRVFKAEFGLSPKDARHALSPGSGKDRDLATANKVDRRYELWLRAIGAS</sequence>
<dbReference type="InterPro" id="IPR050204">
    <property type="entry name" value="AraC_XylS_family_regulators"/>
</dbReference>
<dbReference type="SUPFAM" id="SSF46689">
    <property type="entry name" value="Homeodomain-like"/>
    <property type="match status" value="1"/>
</dbReference>
<comment type="caution">
    <text evidence="5">The sequence shown here is derived from an EMBL/GenBank/DDBJ whole genome shotgun (WGS) entry which is preliminary data.</text>
</comment>
<reference evidence="5 6" key="1">
    <citation type="submission" date="2024-01" db="EMBL/GenBank/DDBJ databases">
        <title>Hyphobacterium bacterium isolated from marine sediment.</title>
        <authorList>
            <person name="Zhao S."/>
        </authorList>
    </citation>
    <scope>NUCLEOTIDE SEQUENCE [LARGE SCALE GENOMIC DNA]</scope>
    <source>
        <strain evidence="5 6">Y60-23</strain>
    </source>
</reference>
<dbReference type="Proteomes" id="UP001310692">
    <property type="component" value="Unassembled WGS sequence"/>
</dbReference>
<organism evidence="5 6">
    <name type="scientific">Hyphobacterium marinum</name>
    <dbReference type="NCBI Taxonomy" id="3116574"/>
    <lineage>
        <taxon>Bacteria</taxon>
        <taxon>Pseudomonadati</taxon>
        <taxon>Pseudomonadota</taxon>
        <taxon>Alphaproteobacteria</taxon>
        <taxon>Maricaulales</taxon>
        <taxon>Maricaulaceae</taxon>
        <taxon>Hyphobacterium</taxon>
    </lineage>
</organism>
<dbReference type="PROSITE" id="PS01124">
    <property type="entry name" value="HTH_ARAC_FAMILY_2"/>
    <property type="match status" value="1"/>
</dbReference>
<dbReference type="SMART" id="SM00342">
    <property type="entry name" value="HTH_ARAC"/>
    <property type="match status" value="1"/>
</dbReference>
<evidence type="ECO:0000259" key="4">
    <source>
        <dbReference type="PROSITE" id="PS01124"/>
    </source>
</evidence>
<dbReference type="RefSeq" id="WP_330196681.1">
    <property type="nucleotide sequence ID" value="NZ_JAZDRO010000004.1"/>
</dbReference>
<dbReference type="InterPro" id="IPR009057">
    <property type="entry name" value="Homeodomain-like_sf"/>
</dbReference>
<keyword evidence="6" id="KW-1185">Reference proteome</keyword>
<keyword evidence="2" id="KW-0238">DNA-binding</keyword>
<protein>
    <submittedName>
        <fullName evidence="5">AraC family transcriptional regulator</fullName>
    </submittedName>
</protein>
<evidence type="ECO:0000256" key="1">
    <source>
        <dbReference type="ARBA" id="ARBA00023015"/>
    </source>
</evidence>
<dbReference type="Pfam" id="PF12833">
    <property type="entry name" value="HTH_18"/>
    <property type="match status" value="1"/>
</dbReference>
<keyword evidence="1" id="KW-0805">Transcription regulation</keyword>
<dbReference type="Gene3D" id="1.10.10.60">
    <property type="entry name" value="Homeodomain-like"/>
    <property type="match status" value="1"/>
</dbReference>
<feature type="domain" description="HTH araC/xylS-type" evidence="4">
    <location>
        <begin position="232"/>
        <end position="335"/>
    </location>
</feature>